<dbReference type="Proteomes" id="UP000244336">
    <property type="component" value="Chromosome 1"/>
</dbReference>
<feature type="chain" id="PRO_5015514671" evidence="2">
    <location>
        <begin position="24"/>
        <end position="123"/>
    </location>
</feature>
<gene>
    <name evidence="3" type="ORF">GQ55_1G375500</name>
</gene>
<feature type="signal peptide" evidence="2">
    <location>
        <begin position="1"/>
        <end position="23"/>
    </location>
</feature>
<reference evidence="3 4" key="1">
    <citation type="submission" date="2018-04" db="EMBL/GenBank/DDBJ databases">
        <title>WGS assembly of Panicum hallii var. hallii HAL2.</title>
        <authorList>
            <person name="Lovell J."/>
            <person name="Jenkins J."/>
            <person name="Lowry D."/>
            <person name="Mamidi S."/>
            <person name="Sreedasyam A."/>
            <person name="Weng X."/>
            <person name="Barry K."/>
            <person name="Bonette J."/>
            <person name="Campitelli B."/>
            <person name="Daum C."/>
            <person name="Gordon S."/>
            <person name="Gould B."/>
            <person name="Lipzen A."/>
            <person name="MacQueen A."/>
            <person name="Palacio-Mejia J."/>
            <person name="Plott C."/>
            <person name="Shakirov E."/>
            <person name="Shu S."/>
            <person name="Yoshinaga Y."/>
            <person name="Zane M."/>
            <person name="Rokhsar D."/>
            <person name="Grimwood J."/>
            <person name="Schmutz J."/>
            <person name="Juenger T."/>
        </authorList>
    </citation>
    <scope>NUCLEOTIDE SEQUENCE [LARGE SCALE GENOMIC DNA]</scope>
    <source>
        <strain evidence="4">cv. HAL2</strain>
    </source>
</reference>
<name>A0A2T7FBN7_9POAL</name>
<dbReference type="EMBL" id="CM009749">
    <property type="protein sequence ID" value="PUZ77486.1"/>
    <property type="molecule type" value="Genomic_DNA"/>
</dbReference>
<organism evidence="3 4">
    <name type="scientific">Panicum hallii var. hallii</name>
    <dbReference type="NCBI Taxonomy" id="1504633"/>
    <lineage>
        <taxon>Eukaryota</taxon>
        <taxon>Viridiplantae</taxon>
        <taxon>Streptophyta</taxon>
        <taxon>Embryophyta</taxon>
        <taxon>Tracheophyta</taxon>
        <taxon>Spermatophyta</taxon>
        <taxon>Magnoliopsida</taxon>
        <taxon>Liliopsida</taxon>
        <taxon>Poales</taxon>
        <taxon>Poaceae</taxon>
        <taxon>PACMAD clade</taxon>
        <taxon>Panicoideae</taxon>
        <taxon>Panicodae</taxon>
        <taxon>Paniceae</taxon>
        <taxon>Panicinae</taxon>
        <taxon>Panicum</taxon>
        <taxon>Panicum sect. Panicum</taxon>
    </lineage>
</organism>
<dbReference type="Gramene" id="PUZ77486">
    <property type="protein sequence ID" value="PUZ77486"/>
    <property type="gene ID" value="GQ55_1G375500"/>
</dbReference>
<protein>
    <submittedName>
        <fullName evidence="3">Uncharacterized protein</fullName>
    </submittedName>
</protein>
<feature type="region of interest" description="Disordered" evidence="1">
    <location>
        <begin position="41"/>
        <end position="69"/>
    </location>
</feature>
<evidence type="ECO:0000313" key="4">
    <source>
        <dbReference type="Proteomes" id="UP000244336"/>
    </source>
</evidence>
<dbReference type="AlphaFoldDB" id="A0A2T7FBN7"/>
<accession>A0A2T7FBN7</accession>
<keyword evidence="2" id="KW-0732">Signal</keyword>
<sequence>MGGARARRGLFGWAGTWWGLVRSGLGTRRAAGHVTLSRTHVPAGLSSSSARARRGRPAPPCTRDAAVNGARQQGGRYVEVARSDGFCLPRYGKVPRAKGLGSLHRTRPPSSISRAGLCTAVPV</sequence>
<keyword evidence="4" id="KW-1185">Reference proteome</keyword>
<proteinExistence type="predicted"/>
<evidence type="ECO:0000256" key="2">
    <source>
        <dbReference type="SAM" id="SignalP"/>
    </source>
</evidence>
<evidence type="ECO:0000256" key="1">
    <source>
        <dbReference type="SAM" id="MobiDB-lite"/>
    </source>
</evidence>
<evidence type="ECO:0000313" key="3">
    <source>
        <dbReference type="EMBL" id="PUZ77486.1"/>
    </source>
</evidence>